<sequence>MSEEIVAIGDAKLTVKNMQCLIKPNDEDEIDRWIPDDVINCYISIMNSKRSTSAKIQKLTTFDSQKLQSLDERDKLRERNLRNIIEKGNNFLQNELVFFPIHEQNHWFVGVLNASKKEFQILNSLNSGGDTYKETIQKLKLGIQVCIDAALDSQGTLQAWRPEINVLNWPISVILNSPQQKDGCSCGLFALKYMELWDGSKLATEFTQDDIDLFRKRLVGELIFSELNEMKDIQNEIKTRKLSSEESDEPDE</sequence>
<comment type="similarity">
    <text evidence="1">Belongs to the peptidase C48 family.</text>
</comment>
<feature type="domain" description="Ubiquitin-like protease family profile" evidence="5">
    <location>
        <begin position="11"/>
        <end position="197"/>
    </location>
</feature>
<evidence type="ECO:0000259" key="5">
    <source>
        <dbReference type="PROSITE" id="PS50600"/>
    </source>
</evidence>
<comment type="caution">
    <text evidence="6">The sequence shown here is derived from an EMBL/GenBank/DDBJ whole genome shotgun (WGS) entry which is preliminary data.</text>
</comment>
<organism evidence="6 7">
    <name type="scientific">Carex littledalei</name>
    <dbReference type="NCBI Taxonomy" id="544730"/>
    <lineage>
        <taxon>Eukaryota</taxon>
        <taxon>Viridiplantae</taxon>
        <taxon>Streptophyta</taxon>
        <taxon>Embryophyta</taxon>
        <taxon>Tracheophyta</taxon>
        <taxon>Spermatophyta</taxon>
        <taxon>Magnoliopsida</taxon>
        <taxon>Liliopsida</taxon>
        <taxon>Poales</taxon>
        <taxon>Cyperaceae</taxon>
        <taxon>Cyperoideae</taxon>
        <taxon>Cariceae</taxon>
        <taxon>Carex</taxon>
        <taxon>Carex subgen. Euthyceras</taxon>
    </lineage>
</organism>
<dbReference type="GO" id="GO:0005634">
    <property type="term" value="C:nucleus"/>
    <property type="evidence" value="ECO:0007669"/>
    <property type="project" value="TreeGrafter"/>
</dbReference>
<gene>
    <name evidence="6" type="ORF">FCM35_KLT10444</name>
</gene>
<dbReference type="PROSITE" id="PS50600">
    <property type="entry name" value="ULP_PROTEASE"/>
    <property type="match status" value="1"/>
</dbReference>
<dbReference type="Proteomes" id="UP000623129">
    <property type="component" value="Unassembled WGS sequence"/>
</dbReference>
<dbReference type="SUPFAM" id="SSF54001">
    <property type="entry name" value="Cysteine proteinases"/>
    <property type="match status" value="1"/>
</dbReference>
<keyword evidence="3" id="KW-0378">Hydrolase</keyword>
<evidence type="ECO:0000256" key="3">
    <source>
        <dbReference type="ARBA" id="ARBA00022801"/>
    </source>
</evidence>
<dbReference type="GO" id="GO:0006508">
    <property type="term" value="P:proteolysis"/>
    <property type="evidence" value="ECO:0007669"/>
    <property type="project" value="UniProtKB-KW"/>
</dbReference>
<dbReference type="AlphaFoldDB" id="A0A833QUE9"/>
<dbReference type="OrthoDB" id="678532at2759"/>
<keyword evidence="7" id="KW-1185">Reference proteome</keyword>
<keyword evidence="2 6" id="KW-0645">Protease</keyword>
<dbReference type="PANTHER" id="PTHR12606">
    <property type="entry name" value="SENTRIN/SUMO-SPECIFIC PROTEASE"/>
    <property type="match status" value="1"/>
</dbReference>
<dbReference type="Pfam" id="PF02902">
    <property type="entry name" value="Peptidase_C48"/>
    <property type="match status" value="1"/>
</dbReference>
<dbReference type="InterPro" id="IPR003653">
    <property type="entry name" value="Peptidase_C48_C"/>
</dbReference>
<reference evidence="6" key="1">
    <citation type="submission" date="2020-01" db="EMBL/GenBank/DDBJ databases">
        <title>Genome sequence of Kobresia littledalei, the first chromosome-level genome in the family Cyperaceae.</title>
        <authorList>
            <person name="Qu G."/>
        </authorList>
    </citation>
    <scope>NUCLEOTIDE SEQUENCE</scope>
    <source>
        <strain evidence="6">C.B.Clarke</strain>
        <tissue evidence="6">Leaf</tissue>
    </source>
</reference>
<name>A0A833QUE9_9POAL</name>
<dbReference type="Gene3D" id="3.40.395.10">
    <property type="entry name" value="Adenoviral Proteinase, Chain A"/>
    <property type="match status" value="1"/>
</dbReference>
<evidence type="ECO:0000256" key="2">
    <source>
        <dbReference type="ARBA" id="ARBA00022670"/>
    </source>
</evidence>
<dbReference type="InterPro" id="IPR038765">
    <property type="entry name" value="Papain-like_cys_pep_sf"/>
</dbReference>
<keyword evidence="4" id="KW-0788">Thiol protease</keyword>
<dbReference type="GO" id="GO:0016926">
    <property type="term" value="P:protein desumoylation"/>
    <property type="evidence" value="ECO:0007669"/>
    <property type="project" value="TreeGrafter"/>
</dbReference>
<evidence type="ECO:0000256" key="1">
    <source>
        <dbReference type="ARBA" id="ARBA00005234"/>
    </source>
</evidence>
<evidence type="ECO:0000313" key="6">
    <source>
        <dbReference type="EMBL" id="KAF3325373.1"/>
    </source>
</evidence>
<proteinExistence type="inferred from homology"/>
<evidence type="ECO:0000256" key="4">
    <source>
        <dbReference type="ARBA" id="ARBA00022807"/>
    </source>
</evidence>
<protein>
    <submittedName>
        <fullName evidence="6">Ubiquitin-like-specific protease 1B</fullName>
    </submittedName>
</protein>
<dbReference type="PANTHER" id="PTHR12606:SF155">
    <property type="entry name" value="OS04G0316900 PROTEIN"/>
    <property type="match status" value="1"/>
</dbReference>
<accession>A0A833QUE9</accession>
<evidence type="ECO:0000313" key="7">
    <source>
        <dbReference type="Proteomes" id="UP000623129"/>
    </source>
</evidence>
<dbReference type="EMBL" id="SWLB01000020">
    <property type="protein sequence ID" value="KAF3325373.1"/>
    <property type="molecule type" value="Genomic_DNA"/>
</dbReference>
<dbReference type="GO" id="GO:0016929">
    <property type="term" value="F:deSUMOylase activity"/>
    <property type="evidence" value="ECO:0007669"/>
    <property type="project" value="TreeGrafter"/>
</dbReference>